<reference evidence="1" key="1">
    <citation type="submission" date="2022-10" db="EMBL/GenBank/DDBJ databases">
        <title>Culturing micro-colonial fungi from biological soil crusts in the Mojave desert and describing Neophaeococcomyces mojavensis, and introducing the new genera and species Taxawa tesnikishii.</title>
        <authorList>
            <person name="Kurbessoian T."/>
            <person name="Stajich J.E."/>
        </authorList>
    </citation>
    <scope>NUCLEOTIDE SEQUENCE</scope>
    <source>
        <strain evidence="1">JES_112</strain>
    </source>
</reference>
<accession>A0ACC2ZTS6</accession>
<name>A0ACC2ZTS6_9EURO</name>
<dbReference type="Proteomes" id="UP001172386">
    <property type="component" value="Unassembled WGS sequence"/>
</dbReference>
<organism evidence="1 2">
    <name type="scientific">Neophaeococcomyces mojaviensis</name>
    <dbReference type="NCBI Taxonomy" id="3383035"/>
    <lineage>
        <taxon>Eukaryota</taxon>
        <taxon>Fungi</taxon>
        <taxon>Dikarya</taxon>
        <taxon>Ascomycota</taxon>
        <taxon>Pezizomycotina</taxon>
        <taxon>Eurotiomycetes</taxon>
        <taxon>Chaetothyriomycetidae</taxon>
        <taxon>Chaetothyriales</taxon>
        <taxon>Chaetothyriales incertae sedis</taxon>
        <taxon>Neophaeococcomyces</taxon>
    </lineage>
</organism>
<protein>
    <submittedName>
        <fullName evidence="1">Uncharacterized protein</fullName>
    </submittedName>
</protein>
<sequence>MEVNADFEAFESNMDEFFTYPNTTSIMDEYTESPTFDLPNWQPRNYSEDLDHYTSVPPSLSRSSSLPSDTIDSPMSGSPVLAPTRDSVAEMKLTWPTDGQLQFQEPITEKAFSSHHEKGHPVSPSASSPDSSVADPHHEGSCAKCRMTEAEARRCRLERRREQNRASQRKFRARKEAKIREAASQVATLETYVEFLEKHNGDLEKTNAELRQQIADMEKSSEPRSSAKSNSTMQRPLITTSQLQPITSSRLGRPTKSNTWSQPFKSGANNMYLPLFDHELQPQHSNSAR</sequence>
<comment type="caution">
    <text evidence="1">The sequence shown here is derived from an EMBL/GenBank/DDBJ whole genome shotgun (WGS) entry which is preliminary data.</text>
</comment>
<gene>
    <name evidence="1" type="ORF">H2198_009727</name>
</gene>
<evidence type="ECO:0000313" key="2">
    <source>
        <dbReference type="Proteomes" id="UP001172386"/>
    </source>
</evidence>
<proteinExistence type="predicted"/>
<dbReference type="EMBL" id="JAPDRQ010000291">
    <property type="protein sequence ID" value="KAJ9650986.1"/>
    <property type="molecule type" value="Genomic_DNA"/>
</dbReference>
<evidence type="ECO:0000313" key="1">
    <source>
        <dbReference type="EMBL" id="KAJ9650986.1"/>
    </source>
</evidence>
<keyword evidence="2" id="KW-1185">Reference proteome</keyword>